<sequence length="238" mass="28057">MAAPLAFNTKQQHYATKPKPHSNLRQQQPQQHSLNSFTGVWGEQFHIHQMVMIYDQKYARVPSVDFLQETIFKLDQQQRECLVKFDYNQLSGYVAFDDVFQMSFQGLEDDDMDHDKLACLKRIQSMEIHPSPVMKNNSLIVQSKHLNDQRSTDGSEWIDLREIYDHPFDSRYNSSEDDDEEEYSKANFQPIIPIVTPATVNKHYFHGQHIRDFACYLQTQYSIIRIRKLHFPDHGTKC</sequence>
<evidence type="ECO:0000313" key="3">
    <source>
        <dbReference type="EMBL" id="CAF0794192.1"/>
    </source>
</evidence>
<feature type="region of interest" description="Disordered" evidence="1">
    <location>
        <begin position="1"/>
        <end position="29"/>
    </location>
</feature>
<keyword evidence="6" id="KW-1185">Reference proteome</keyword>
<dbReference type="EMBL" id="CAJOBC010000377">
    <property type="protein sequence ID" value="CAF3578543.1"/>
    <property type="molecule type" value="Genomic_DNA"/>
</dbReference>
<evidence type="ECO:0000313" key="5">
    <source>
        <dbReference type="EMBL" id="CAF3578638.1"/>
    </source>
</evidence>
<dbReference type="Proteomes" id="UP000681722">
    <property type="component" value="Unassembled WGS sequence"/>
</dbReference>
<organism evidence="2 6">
    <name type="scientific">Didymodactylos carnosus</name>
    <dbReference type="NCBI Taxonomy" id="1234261"/>
    <lineage>
        <taxon>Eukaryota</taxon>
        <taxon>Metazoa</taxon>
        <taxon>Spiralia</taxon>
        <taxon>Gnathifera</taxon>
        <taxon>Rotifera</taxon>
        <taxon>Eurotatoria</taxon>
        <taxon>Bdelloidea</taxon>
        <taxon>Philodinida</taxon>
        <taxon>Philodinidae</taxon>
        <taxon>Didymodactylos</taxon>
    </lineage>
</organism>
<dbReference type="AlphaFoldDB" id="A0A813SG25"/>
<name>A0A813SG25_9BILA</name>
<evidence type="ECO:0000313" key="6">
    <source>
        <dbReference type="Proteomes" id="UP000663829"/>
    </source>
</evidence>
<evidence type="ECO:0000313" key="4">
    <source>
        <dbReference type="EMBL" id="CAF3578543.1"/>
    </source>
</evidence>
<dbReference type="EMBL" id="CAJNOQ010000377">
    <property type="protein sequence ID" value="CAF0794192.1"/>
    <property type="molecule type" value="Genomic_DNA"/>
</dbReference>
<dbReference type="Proteomes" id="UP000663829">
    <property type="component" value="Unassembled WGS sequence"/>
</dbReference>
<gene>
    <name evidence="2" type="ORF">GPM918_LOCUS3157</name>
    <name evidence="3" type="ORF">GPM918_LOCUS3162</name>
    <name evidence="4" type="ORF">SRO942_LOCUS3157</name>
    <name evidence="5" type="ORF">SRO942_LOCUS3162</name>
</gene>
<comment type="caution">
    <text evidence="2">The sequence shown here is derived from an EMBL/GenBank/DDBJ whole genome shotgun (WGS) entry which is preliminary data.</text>
</comment>
<evidence type="ECO:0000313" key="2">
    <source>
        <dbReference type="EMBL" id="CAF0794097.1"/>
    </source>
</evidence>
<protein>
    <submittedName>
        <fullName evidence="2">Uncharacterized protein</fullName>
    </submittedName>
</protein>
<dbReference type="EMBL" id="CAJNOQ010000377">
    <property type="protein sequence ID" value="CAF0794097.1"/>
    <property type="molecule type" value="Genomic_DNA"/>
</dbReference>
<reference evidence="2" key="1">
    <citation type="submission" date="2021-02" db="EMBL/GenBank/DDBJ databases">
        <authorList>
            <person name="Nowell W R."/>
        </authorList>
    </citation>
    <scope>NUCLEOTIDE SEQUENCE</scope>
</reference>
<accession>A0A813SG25</accession>
<proteinExistence type="predicted"/>
<dbReference type="EMBL" id="CAJOBC010000377">
    <property type="protein sequence ID" value="CAF3578638.1"/>
    <property type="molecule type" value="Genomic_DNA"/>
</dbReference>
<evidence type="ECO:0000256" key="1">
    <source>
        <dbReference type="SAM" id="MobiDB-lite"/>
    </source>
</evidence>